<name>A0A255EBB0_9ACTN</name>
<gene>
    <name evidence="1" type="ORF">CGZ92_03925</name>
</gene>
<dbReference type="AlphaFoldDB" id="A0A255EBB0"/>
<accession>A0A255EBB0</accession>
<evidence type="ECO:0000313" key="2">
    <source>
        <dbReference type="Proteomes" id="UP000216533"/>
    </source>
</evidence>
<dbReference type="Proteomes" id="UP000216533">
    <property type="component" value="Unassembled WGS sequence"/>
</dbReference>
<evidence type="ECO:0000313" key="1">
    <source>
        <dbReference type="EMBL" id="OYN88859.1"/>
    </source>
</evidence>
<protein>
    <submittedName>
        <fullName evidence="1">Uncharacterized protein</fullName>
    </submittedName>
</protein>
<comment type="caution">
    <text evidence="1">The sequence shown here is derived from an EMBL/GenBank/DDBJ whole genome shotgun (WGS) entry which is preliminary data.</text>
</comment>
<sequence length="92" mass="10232">MEDAIAEELPLVVGGSAEVKRELHRARGFPVGPSVPAVLRCLPNQQFDRPMMWASEDLLRASAIHVTLGEWLRTELQRAADDGIGAVLWQER</sequence>
<dbReference type="EMBL" id="NMVI01000011">
    <property type="protein sequence ID" value="OYN88859.1"/>
    <property type="molecule type" value="Genomic_DNA"/>
</dbReference>
<reference evidence="1 2" key="1">
    <citation type="submission" date="2017-07" db="EMBL/GenBank/DDBJ databases">
        <title>Draft whole genome sequences of clinical Proprionibacteriaceae strains.</title>
        <authorList>
            <person name="Bernier A.-M."/>
            <person name="Bernard K."/>
            <person name="Domingo M.-C."/>
        </authorList>
    </citation>
    <scope>NUCLEOTIDE SEQUENCE [LARGE SCALE GENOMIC DNA]</scope>
    <source>
        <strain evidence="1 2">NML 160184</strain>
    </source>
</reference>
<proteinExistence type="predicted"/>
<organism evidence="1 2">
    <name type="scientific">Parenemella sanctibonifatiensis</name>
    <dbReference type="NCBI Taxonomy" id="2016505"/>
    <lineage>
        <taxon>Bacteria</taxon>
        <taxon>Bacillati</taxon>
        <taxon>Actinomycetota</taxon>
        <taxon>Actinomycetes</taxon>
        <taxon>Propionibacteriales</taxon>
        <taxon>Propionibacteriaceae</taxon>
        <taxon>Parenemella</taxon>
    </lineage>
</organism>